<dbReference type="PIRSF" id="PIRSF020481">
    <property type="entry name" value="BAP"/>
    <property type="match status" value="1"/>
</dbReference>
<name>S7UNL1_9BACT</name>
<dbReference type="PANTHER" id="PTHR35862">
    <property type="entry name" value="FELS-2 PROPHAGE PROTEIN"/>
    <property type="match status" value="1"/>
</dbReference>
<dbReference type="InterPro" id="IPR058530">
    <property type="entry name" value="Baseplate_J-like_C"/>
</dbReference>
<dbReference type="PATRIC" id="fig|1121439.3.peg.337"/>
<dbReference type="PANTHER" id="PTHR35862:SF1">
    <property type="entry name" value="FELS-2 PROPHAGE PROTEIN"/>
    <property type="match status" value="1"/>
</dbReference>
<gene>
    <name evidence="4" type="ORF">dsat_1950</name>
</gene>
<dbReference type="STRING" id="1121439.dsat_1950"/>
<dbReference type="InterPro" id="IPR052726">
    <property type="entry name" value="Phage_Baseplate_Hub"/>
</dbReference>
<dbReference type="Proteomes" id="UP000014975">
    <property type="component" value="Unassembled WGS sequence"/>
</dbReference>
<dbReference type="OrthoDB" id="9793802at2"/>
<dbReference type="Pfam" id="PF26079">
    <property type="entry name" value="Baseplate_J_C"/>
    <property type="match status" value="1"/>
</dbReference>
<comment type="caution">
    <text evidence="4">The sequence shown here is derived from an EMBL/GenBank/DDBJ whole genome shotgun (WGS) entry which is preliminary data.</text>
</comment>
<dbReference type="AlphaFoldDB" id="S7UNL1"/>
<dbReference type="RefSeq" id="WP_020885836.1">
    <property type="nucleotide sequence ID" value="NZ_ATHI01000003.1"/>
</dbReference>
<feature type="domain" description="Baseplate J-like C-terminal" evidence="3">
    <location>
        <begin position="276"/>
        <end position="358"/>
    </location>
</feature>
<dbReference type="Pfam" id="PF26078">
    <property type="entry name" value="Baseplate_J_M"/>
    <property type="match status" value="1"/>
</dbReference>
<dbReference type="InterPro" id="IPR014507">
    <property type="entry name" value="Baseplate_assembly_J_pred"/>
</dbReference>
<reference evidence="4 5" key="1">
    <citation type="journal article" date="2013" name="Genome Announc.">
        <title>Draft genome sequences for three mercury-methylating, sulfate-reducing bacteria.</title>
        <authorList>
            <person name="Brown S.D."/>
            <person name="Hurt R.A.Jr."/>
            <person name="Gilmour C.C."/>
            <person name="Elias D.A."/>
        </authorList>
    </citation>
    <scope>NUCLEOTIDE SEQUENCE [LARGE SCALE GENOMIC DNA]</scope>
    <source>
        <strain evidence="4 5">DSM 16529</strain>
    </source>
</reference>
<evidence type="ECO:0000259" key="3">
    <source>
        <dbReference type="Pfam" id="PF26079"/>
    </source>
</evidence>
<evidence type="ECO:0000259" key="2">
    <source>
        <dbReference type="Pfam" id="PF26078"/>
    </source>
</evidence>
<evidence type="ECO:0000313" key="4">
    <source>
        <dbReference type="EMBL" id="EPR35609.1"/>
    </source>
</evidence>
<proteinExistence type="predicted"/>
<dbReference type="InterPro" id="IPR006949">
    <property type="entry name" value="Barrel_Baseplate_J-like"/>
</dbReference>
<accession>S7UNL1</accession>
<evidence type="ECO:0000259" key="1">
    <source>
        <dbReference type="Pfam" id="PF04865"/>
    </source>
</evidence>
<dbReference type="InterPro" id="IPR058531">
    <property type="entry name" value="Baseplate_J_M"/>
</dbReference>
<protein>
    <submittedName>
        <fullName evidence="4">Baseplate J family protein</fullName>
    </submittedName>
</protein>
<feature type="domain" description="Baseplate J-like central" evidence="2">
    <location>
        <begin position="200"/>
        <end position="269"/>
    </location>
</feature>
<dbReference type="Pfam" id="PF04865">
    <property type="entry name" value="Baseplate_J"/>
    <property type="match status" value="1"/>
</dbReference>
<evidence type="ECO:0000313" key="5">
    <source>
        <dbReference type="Proteomes" id="UP000014975"/>
    </source>
</evidence>
<feature type="domain" description="Baseplate protein J-like barrel" evidence="1">
    <location>
        <begin position="91"/>
        <end position="177"/>
    </location>
</feature>
<sequence length="365" mass="38384">MTLPKVVHEDSQLVTSELIAAYEAMTGKTLYPAQVERLLIDLIAYRETLMRASINDAARQNLVRFSRAPMLDYLGDLVGVTRLQPQAARTTLRFYSEAPVASGVVIPRGFRVKSGTGAVFATQSDALIPSGQSSVEVLALCDEPGAGANGLLPGDIKQSFDLLPDGIQVVNVTFSSGGADMEGDDRLRERIILAPEHFSVAGPTLSYRYHAMSANQSVVDVAVLSPEPGQVVLYPLVQGGLPSEDVLAQVAEAASADDVRPLCDTVTAASPVLYEYAISAEITLYHSADAADTLARATAAARAWADKAAATLGSDIVRSQIMAALSVSGVYRVHLALPLEDVDVPENGWASCTGVSVSVAGGVNG</sequence>
<organism evidence="4 5">
    <name type="scientific">Alkalidesulfovibrio alkalitolerans DSM 16529</name>
    <dbReference type="NCBI Taxonomy" id="1121439"/>
    <lineage>
        <taxon>Bacteria</taxon>
        <taxon>Pseudomonadati</taxon>
        <taxon>Thermodesulfobacteriota</taxon>
        <taxon>Desulfovibrionia</taxon>
        <taxon>Desulfovibrionales</taxon>
        <taxon>Desulfovibrionaceae</taxon>
        <taxon>Alkalidesulfovibrio</taxon>
    </lineage>
</organism>
<keyword evidence="5" id="KW-1185">Reference proteome</keyword>
<dbReference type="EMBL" id="ATHI01000003">
    <property type="protein sequence ID" value="EPR35609.1"/>
    <property type="molecule type" value="Genomic_DNA"/>
</dbReference>
<dbReference type="eggNOG" id="COG3948">
    <property type="taxonomic scope" value="Bacteria"/>
</dbReference>